<dbReference type="EMBL" id="CM004482">
    <property type="protein sequence ID" value="OCT64013.1"/>
    <property type="molecule type" value="Genomic_DNA"/>
</dbReference>
<dbReference type="AlphaFoldDB" id="A0A974C030"/>
<evidence type="ECO:0000313" key="1">
    <source>
        <dbReference type="EMBL" id="OCT64013.1"/>
    </source>
</evidence>
<accession>A0A974C030</accession>
<dbReference type="Proteomes" id="UP000694892">
    <property type="component" value="Chromosome 9_10L"/>
</dbReference>
<gene>
    <name evidence="1" type="ORF">XELAEV_18045112mg</name>
</gene>
<protein>
    <submittedName>
        <fullName evidence="1">Uncharacterized protein</fullName>
    </submittedName>
</protein>
<proteinExistence type="predicted"/>
<evidence type="ECO:0000313" key="2">
    <source>
        <dbReference type="Proteomes" id="UP000694892"/>
    </source>
</evidence>
<name>A0A974C030_XENLA</name>
<organism evidence="1 2">
    <name type="scientific">Xenopus laevis</name>
    <name type="common">African clawed frog</name>
    <dbReference type="NCBI Taxonomy" id="8355"/>
    <lineage>
        <taxon>Eukaryota</taxon>
        <taxon>Metazoa</taxon>
        <taxon>Chordata</taxon>
        <taxon>Craniata</taxon>
        <taxon>Vertebrata</taxon>
        <taxon>Euteleostomi</taxon>
        <taxon>Amphibia</taxon>
        <taxon>Batrachia</taxon>
        <taxon>Anura</taxon>
        <taxon>Pipoidea</taxon>
        <taxon>Pipidae</taxon>
        <taxon>Xenopodinae</taxon>
        <taxon>Xenopus</taxon>
        <taxon>Xenopus</taxon>
    </lineage>
</organism>
<sequence>MPPFPPIMRSFRGWSGSSRWSRDFTFSRAPWSLRLGCHQVLESTMNGHPCLPHLCMDLGHPPPHPEFLAAMLMEHWLHGSHHRVDKHRLRHKSITQSQSFLL</sequence>
<reference evidence="2" key="1">
    <citation type="journal article" date="2016" name="Nature">
        <title>Genome evolution in the allotetraploid frog Xenopus laevis.</title>
        <authorList>
            <person name="Session A.M."/>
            <person name="Uno Y."/>
            <person name="Kwon T."/>
            <person name="Chapman J.A."/>
            <person name="Toyoda A."/>
            <person name="Takahashi S."/>
            <person name="Fukui A."/>
            <person name="Hikosaka A."/>
            <person name="Suzuki A."/>
            <person name="Kondo M."/>
            <person name="van Heeringen S.J."/>
            <person name="Quigley I."/>
            <person name="Heinz S."/>
            <person name="Ogino H."/>
            <person name="Ochi H."/>
            <person name="Hellsten U."/>
            <person name="Lyons J.B."/>
            <person name="Simakov O."/>
            <person name="Putnam N."/>
            <person name="Stites J."/>
            <person name="Kuroki Y."/>
            <person name="Tanaka T."/>
            <person name="Michiue T."/>
            <person name="Watanabe M."/>
            <person name="Bogdanovic O."/>
            <person name="Lister R."/>
            <person name="Georgiou G."/>
            <person name="Paranjpe S.S."/>
            <person name="van Kruijsbergen I."/>
            <person name="Shu S."/>
            <person name="Carlson J."/>
            <person name="Kinoshita T."/>
            <person name="Ohta Y."/>
            <person name="Mawaribuchi S."/>
            <person name="Jenkins J."/>
            <person name="Grimwood J."/>
            <person name="Schmutz J."/>
            <person name="Mitros T."/>
            <person name="Mozaffari S.V."/>
            <person name="Suzuki Y."/>
            <person name="Haramoto Y."/>
            <person name="Yamamoto T.S."/>
            <person name="Takagi C."/>
            <person name="Heald R."/>
            <person name="Miller K."/>
            <person name="Haudenschild C."/>
            <person name="Kitzman J."/>
            <person name="Nakayama T."/>
            <person name="Izutsu Y."/>
            <person name="Robert J."/>
            <person name="Fortriede J."/>
            <person name="Burns K."/>
            <person name="Lotay V."/>
            <person name="Karimi K."/>
            <person name="Yasuoka Y."/>
            <person name="Dichmann D.S."/>
            <person name="Flajnik M.F."/>
            <person name="Houston D.W."/>
            <person name="Shendure J."/>
            <person name="DuPasquier L."/>
            <person name="Vize P.D."/>
            <person name="Zorn A.M."/>
            <person name="Ito M."/>
            <person name="Marcotte E.M."/>
            <person name="Wallingford J.B."/>
            <person name="Ito Y."/>
            <person name="Asashima M."/>
            <person name="Ueno N."/>
            <person name="Matsuda Y."/>
            <person name="Veenstra G.J."/>
            <person name="Fujiyama A."/>
            <person name="Harland R.M."/>
            <person name="Taira M."/>
            <person name="Rokhsar D.S."/>
        </authorList>
    </citation>
    <scope>NUCLEOTIDE SEQUENCE [LARGE SCALE GENOMIC DNA]</scope>
    <source>
        <strain evidence="2">J</strain>
    </source>
</reference>